<gene>
    <name evidence="6" type="ORF">BED41_13190</name>
</gene>
<evidence type="ECO:0000256" key="1">
    <source>
        <dbReference type="ARBA" id="ARBA00023015"/>
    </source>
</evidence>
<organism evidence="6 7">
    <name type="scientific">Cloacibacillus porcorum</name>
    <dbReference type="NCBI Taxonomy" id="1197717"/>
    <lineage>
        <taxon>Bacteria</taxon>
        <taxon>Thermotogati</taxon>
        <taxon>Synergistota</taxon>
        <taxon>Synergistia</taxon>
        <taxon>Synergistales</taxon>
        <taxon>Synergistaceae</taxon>
        <taxon>Cloacibacillus</taxon>
    </lineage>
</organism>
<dbReference type="GO" id="GO:0006355">
    <property type="term" value="P:regulation of DNA-templated transcription"/>
    <property type="evidence" value="ECO:0007669"/>
    <property type="project" value="InterPro"/>
</dbReference>
<dbReference type="STRING" id="1197717.BED41_13190"/>
<dbReference type="InterPro" id="IPR000595">
    <property type="entry name" value="cNMP-bd_dom"/>
</dbReference>
<keyword evidence="1" id="KW-0805">Transcription regulation</keyword>
<dbReference type="OrthoDB" id="9774616at2"/>
<feature type="domain" description="HTH crp-type" evidence="5">
    <location>
        <begin position="154"/>
        <end position="221"/>
    </location>
</feature>
<keyword evidence="2" id="KW-0238">DNA-binding</keyword>
<dbReference type="PROSITE" id="PS50042">
    <property type="entry name" value="CNMP_BINDING_3"/>
    <property type="match status" value="1"/>
</dbReference>
<reference evidence="6" key="1">
    <citation type="submission" date="2016-08" db="EMBL/GenBank/DDBJ databases">
        <title>Complete genome of Cloacibacillus porcorum.</title>
        <authorList>
            <person name="Looft T."/>
            <person name="Bayles D.O."/>
            <person name="Alt D.P."/>
        </authorList>
    </citation>
    <scope>NUCLEOTIDE SEQUENCE [LARGE SCALE GENOMIC DNA]</scope>
    <source>
        <strain evidence="6">CL-84</strain>
    </source>
</reference>
<dbReference type="InterPro" id="IPR012318">
    <property type="entry name" value="HTH_CRP"/>
</dbReference>
<dbReference type="Pfam" id="PF13545">
    <property type="entry name" value="HTH_Crp_2"/>
    <property type="match status" value="1"/>
</dbReference>
<dbReference type="Gene3D" id="2.60.120.10">
    <property type="entry name" value="Jelly Rolls"/>
    <property type="match status" value="1"/>
</dbReference>
<keyword evidence="3" id="KW-0804">Transcription</keyword>
<keyword evidence="7" id="KW-1185">Reference proteome</keyword>
<dbReference type="AlphaFoldDB" id="A0A1B2I7L8"/>
<dbReference type="GeneID" id="83058801"/>
<evidence type="ECO:0000313" key="7">
    <source>
        <dbReference type="Proteomes" id="UP000093044"/>
    </source>
</evidence>
<protein>
    <submittedName>
        <fullName evidence="6">Crp/Fnr family transcriptional regulator</fullName>
    </submittedName>
</protein>
<dbReference type="EMBL" id="CP016757">
    <property type="protein sequence ID" value="ANZ45961.1"/>
    <property type="molecule type" value="Genomic_DNA"/>
</dbReference>
<evidence type="ECO:0000256" key="2">
    <source>
        <dbReference type="ARBA" id="ARBA00023125"/>
    </source>
</evidence>
<dbReference type="InterPro" id="IPR014710">
    <property type="entry name" value="RmlC-like_jellyroll"/>
</dbReference>
<feature type="domain" description="Cyclic nucleotide-binding" evidence="4">
    <location>
        <begin position="13"/>
        <end position="85"/>
    </location>
</feature>
<dbReference type="InterPro" id="IPR018490">
    <property type="entry name" value="cNMP-bd_dom_sf"/>
</dbReference>
<proteinExistence type="predicted"/>
<dbReference type="Proteomes" id="UP000093044">
    <property type="component" value="Chromosome"/>
</dbReference>
<evidence type="ECO:0000256" key="3">
    <source>
        <dbReference type="ARBA" id="ARBA00023163"/>
    </source>
</evidence>
<evidence type="ECO:0000313" key="6">
    <source>
        <dbReference type="EMBL" id="ANZ45961.1"/>
    </source>
</evidence>
<evidence type="ECO:0000259" key="4">
    <source>
        <dbReference type="PROSITE" id="PS50042"/>
    </source>
</evidence>
<dbReference type="SUPFAM" id="SSF51206">
    <property type="entry name" value="cAMP-binding domain-like"/>
    <property type="match status" value="1"/>
</dbReference>
<dbReference type="PROSITE" id="PS51063">
    <property type="entry name" value="HTH_CRP_2"/>
    <property type="match status" value="1"/>
</dbReference>
<dbReference type="KEGG" id="cpor:BED41_13190"/>
<dbReference type="InterPro" id="IPR036390">
    <property type="entry name" value="WH_DNA-bd_sf"/>
</dbReference>
<name>A0A1B2I7L8_9BACT</name>
<dbReference type="Pfam" id="PF00027">
    <property type="entry name" value="cNMP_binding"/>
    <property type="match status" value="1"/>
</dbReference>
<evidence type="ECO:0000259" key="5">
    <source>
        <dbReference type="PROSITE" id="PS51063"/>
    </source>
</evidence>
<accession>A0A1B2I7L8</accession>
<dbReference type="SUPFAM" id="SSF46785">
    <property type="entry name" value="Winged helix' DNA-binding domain"/>
    <property type="match status" value="1"/>
</dbReference>
<dbReference type="RefSeq" id="WP_066747232.1">
    <property type="nucleotide sequence ID" value="NZ_CP016757.1"/>
</dbReference>
<dbReference type="GO" id="GO:0003677">
    <property type="term" value="F:DNA binding"/>
    <property type="evidence" value="ECO:0007669"/>
    <property type="project" value="UniProtKB-KW"/>
</dbReference>
<sequence length="221" mass="25103">MKKYLEVIKKSPLFKGIDEREIEAMLTCLSVNTKKYAKNEFVMRFGESTEAIGMVLAGSLHLIKEDFWGNRNIIAEIGPGQIFAESYACMEGVTLGVSVVAAEAGAVMFMNVRRVLTTCGSACEFHSRLVRNLLSVLAEKNLRFNDKLTHMTQRTTRQKLLSYLSAESLRQGASEFDIPFDRQQLADYLSVDRSAMSKELCRMRDEGLLNFRRNHFVLRQS</sequence>
<dbReference type="CDD" id="cd00038">
    <property type="entry name" value="CAP_ED"/>
    <property type="match status" value="1"/>
</dbReference>